<sequence>MKRRGDPGEKYKNLAKKKRRDGYPDAVSPKLQAPCQEPDILIVDDRKQLSTTPEQRVSHIRPRVTDNNFSFFFTSKSKADEGCTERSGTYKCDNEIVPFKRSEWLQVRDWINMPPTPENVIKIVTVLKGFRSRDAHAERLGLTITEQCFSAYLSIHKLNKNDVYEESWMKQSIGMAINRIVGCFSELHFQMDKKRPDSIKDSLRFFDIEPIGGDVRNDIAHGSYPSFYSMFTTLGHFRGAIIKYYWNKFPCNLVPVVENTNERRKLKQFVDYFCESVEGTQRFGEYNNYLTQDLALNIKECVDAGFVNFCEKFFSKDVLLNSGERSEAFANSCEGSIFVPSSLMVVVMRLITQQLADGGYILDLIIYMGQLIIDAFDDEAKVRLNYWFKWFIKRHAKNFGMNGWKIVELFKILALIKDDVVTQLLAEKYPVEYEECNKILNEPQDLNLIEGDGLILVLNPTNHVWGSK</sequence>
<protein>
    <submittedName>
        <fullName evidence="2">DUF4209 domain-containing protein</fullName>
    </submittedName>
</protein>
<proteinExistence type="predicted"/>
<dbReference type="WBParaSite" id="RSKR_0000729800.1">
    <property type="protein sequence ID" value="RSKR_0000729800.1"/>
    <property type="gene ID" value="RSKR_0000729800"/>
</dbReference>
<dbReference type="Proteomes" id="UP000095286">
    <property type="component" value="Unplaced"/>
</dbReference>
<evidence type="ECO:0000313" key="2">
    <source>
        <dbReference type="WBParaSite" id="RSKR_0000729800.1"/>
    </source>
</evidence>
<organism evidence="1 2">
    <name type="scientific">Rhabditophanes sp. KR3021</name>
    <dbReference type="NCBI Taxonomy" id="114890"/>
    <lineage>
        <taxon>Eukaryota</taxon>
        <taxon>Metazoa</taxon>
        <taxon>Ecdysozoa</taxon>
        <taxon>Nematoda</taxon>
        <taxon>Chromadorea</taxon>
        <taxon>Rhabditida</taxon>
        <taxon>Tylenchina</taxon>
        <taxon>Panagrolaimomorpha</taxon>
        <taxon>Strongyloidoidea</taxon>
        <taxon>Alloionematidae</taxon>
        <taxon>Rhabditophanes</taxon>
    </lineage>
</organism>
<reference evidence="2" key="1">
    <citation type="submission" date="2016-11" db="UniProtKB">
        <authorList>
            <consortium name="WormBaseParasite"/>
        </authorList>
    </citation>
    <scope>IDENTIFICATION</scope>
    <source>
        <strain evidence="2">KR3021</strain>
    </source>
</reference>
<accession>A0AC35U415</accession>
<evidence type="ECO:0000313" key="1">
    <source>
        <dbReference type="Proteomes" id="UP000095286"/>
    </source>
</evidence>
<name>A0AC35U415_9BILA</name>